<dbReference type="AlphaFoldDB" id="A0AB34C389"/>
<sequence>MFAALGGVDRSAQVRRPPFTWFRLPPFPFPAPRTDQRFQARILLASSLIRPKNKLLETQQAETYQLQQKRQLCINANLPLTRKIASLKVKLLYVHTVFFDEHLCESIHGRGITYEKQH</sequence>
<organism evidence="1 2">
    <name type="scientific">Pseudomonas chlororaphis</name>
    <dbReference type="NCBI Taxonomy" id="587753"/>
    <lineage>
        <taxon>Bacteria</taxon>
        <taxon>Pseudomonadati</taxon>
        <taxon>Pseudomonadota</taxon>
        <taxon>Gammaproteobacteria</taxon>
        <taxon>Pseudomonadales</taxon>
        <taxon>Pseudomonadaceae</taxon>
        <taxon>Pseudomonas</taxon>
    </lineage>
</organism>
<reference evidence="1 2" key="1">
    <citation type="submission" date="2019-09" db="EMBL/GenBank/DDBJ databases">
        <authorList>
            <person name="Vacheron J."/>
            <person name="Dubost A."/>
            <person name="Prigent-Combaret C."/>
            <person name="Muller D."/>
        </authorList>
    </citation>
    <scope>NUCLEOTIDE SEQUENCE [LARGE SCALE GENOMIC DNA]</scope>
    <source>
        <strain evidence="1 2">JV497</strain>
    </source>
</reference>
<evidence type="ECO:0000313" key="2">
    <source>
        <dbReference type="Proteomes" id="UP000323924"/>
    </source>
</evidence>
<evidence type="ECO:0000313" key="1">
    <source>
        <dbReference type="EMBL" id="KAA5838923.1"/>
    </source>
</evidence>
<protein>
    <submittedName>
        <fullName evidence="1">Uncharacterized protein</fullName>
    </submittedName>
</protein>
<dbReference type="EMBL" id="VWPC01000023">
    <property type="protein sequence ID" value="KAA5838923.1"/>
    <property type="molecule type" value="Genomic_DNA"/>
</dbReference>
<gene>
    <name evidence="1" type="ORF">F2A38_24760</name>
</gene>
<proteinExistence type="predicted"/>
<dbReference type="RefSeq" id="WP_150052793.1">
    <property type="nucleotide sequence ID" value="NZ_VWPC01000023.1"/>
</dbReference>
<comment type="caution">
    <text evidence="1">The sequence shown here is derived from an EMBL/GenBank/DDBJ whole genome shotgun (WGS) entry which is preliminary data.</text>
</comment>
<dbReference type="Proteomes" id="UP000323924">
    <property type="component" value="Unassembled WGS sequence"/>
</dbReference>
<accession>A0AB34C389</accession>
<name>A0AB34C389_9PSED</name>